<evidence type="ECO:0000256" key="3">
    <source>
        <dbReference type="ARBA" id="ARBA00022801"/>
    </source>
</evidence>
<dbReference type="Proteomes" id="UP000230603">
    <property type="component" value="Unassembled WGS sequence"/>
</dbReference>
<dbReference type="InterPro" id="IPR037038">
    <property type="entry name" value="HepT-like_sf"/>
</dbReference>
<keyword evidence="2" id="KW-0540">Nuclease</keyword>
<gene>
    <name evidence="5" type="ORF">COV00_00485</name>
</gene>
<dbReference type="GO" id="GO:0004540">
    <property type="term" value="F:RNA nuclease activity"/>
    <property type="evidence" value="ECO:0007669"/>
    <property type="project" value="InterPro"/>
</dbReference>
<dbReference type="PANTHER" id="PTHR33397:SF3">
    <property type="entry name" value="MRNA NUCLEASE HEPT"/>
    <property type="match status" value="1"/>
</dbReference>
<keyword evidence="1" id="KW-1277">Toxin-antitoxin system</keyword>
<dbReference type="NCBIfam" id="NF047751">
    <property type="entry name" value="HepT_toxin"/>
    <property type="match status" value="1"/>
</dbReference>
<dbReference type="Gene3D" id="1.20.120.580">
    <property type="entry name" value="bsu32300-like"/>
    <property type="match status" value="1"/>
</dbReference>
<keyword evidence="3" id="KW-0378">Hydrolase</keyword>
<reference evidence="6" key="1">
    <citation type="submission" date="2017-09" db="EMBL/GenBank/DDBJ databases">
        <title>Depth-based differentiation of microbial function through sediment-hosted aquifers and enrichment of novel symbionts in the deep terrestrial subsurface.</title>
        <authorList>
            <person name="Probst A.J."/>
            <person name="Ladd B."/>
            <person name="Jarett J.K."/>
            <person name="Geller-Mcgrath D.E."/>
            <person name="Sieber C.M.K."/>
            <person name="Emerson J.B."/>
            <person name="Anantharaman K."/>
            <person name="Thomas B.C."/>
            <person name="Malmstrom R."/>
            <person name="Stieglmeier M."/>
            <person name="Klingl A."/>
            <person name="Woyke T."/>
            <person name="Ryan C.M."/>
            <person name="Banfield J.F."/>
        </authorList>
    </citation>
    <scope>NUCLEOTIDE SEQUENCE [LARGE SCALE GENOMIC DNA]</scope>
</reference>
<dbReference type="GO" id="GO:0110001">
    <property type="term" value="C:toxin-antitoxin complex"/>
    <property type="evidence" value="ECO:0007669"/>
    <property type="project" value="InterPro"/>
</dbReference>
<comment type="similarity">
    <text evidence="4">Belongs to the HepT RNase toxin family.</text>
</comment>
<accession>A0A2M8L9K2</accession>
<protein>
    <submittedName>
        <fullName evidence="5">DUF86 domain-containing protein</fullName>
    </submittedName>
</protein>
<evidence type="ECO:0000313" key="6">
    <source>
        <dbReference type="Proteomes" id="UP000230603"/>
    </source>
</evidence>
<proteinExistence type="inferred from homology"/>
<dbReference type="PANTHER" id="PTHR33397">
    <property type="entry name" value="UPF0331 PROTEIN YUTE"/>
    <property type="match status" value="1"/>
</dbReference>
<evidence type="ECO:0000313" key="5">
    <source>
        <dbReference type="EMBL" id="PJE73307.1"/>
    </source>
</evidence>
<dbReference type="InterPro" id="IPR052379">
    <property type="entry name" value="Type_VII_TA_RNase"/>
</dbReference>
<dbReference type="AlphaFoldDB" id="A0A2M8L9K2"/>
<name>A0A2M8L9K2_9BACT</name>
<comment type="caution">
    <text evidence="5">The sequence shown here is derived from an EMBL/GenBank/DDBJ whole genome shotgun (WGS) entry which is preliminary data.</text>
</comment>
<dbReference type="InterPro" id="IPR008201">
    <property type="entry name" value="HepT-like"/>
</dbReference>
<evidence type="ECO:0000256" key="1">
    <source>
        <dbReference type="ARBA" id="ARBA00022649"/>
    </source>
</evidence>
<organism evidence="5 6">
    <name type="scientific">Candidatus Tagabacteria bacterium CG10_big_fil_rev_8_21_14_0_10_40_13</name>
    <dbReference type="NCBI Taxonomy" id="1975022"/>
    <lineage>
        <taxon>Bacteria</taxon>
        <taxon>Candidatus Tagaibacteriota</taxon>
    </lineage>
</organism>
<evidence type="ECO:0000256" key="2">
    <source>
        <dbReference type="ARBA" id="ARBA00022722"/>
    </source>
</evidence>
<dbReference type="Pfam" id="PF01934">
    <property type="entry name" value="HepT-like"/>
    <property type="match status" value="1"/>
</dbReference>
<dbReference type="EMBL" id="PFEP01000007">
    <property type="protein sequence ID" value="PJE73307.1"/>
    <property type="molecule type" value="Genomic_DNA"/>
</dbReference>
<dbReference type="GO" id="GO:0016787">
    <property type="term" value="F:hydrolase activity"/>
    <property type="evidence" value="ECO:0007669"/>
    <property type="project" value="UniProtKB-KW"/>
</dbReference>
<sequence>MKGRNLLDKEKIIERMSDIKNAALKLKQFQKTSLKEFTQDEKNYPLTCFHLRIALEAVLTIATHIISRLPPNGKRKDYTQVILSLADYKVIPQKFAQKIKGMAGYRNRLVHLYWKVEPEEILATIKKDLKDFDQFIKHIETFLKK</sequence>
<evidence type="ECO:0000256" key="4">
    <source>
        <dbReference type="ARBA" id="ARBA00024207"/>
    </source>
</evidence>